<dbReference type="AlphaFoldDB" id="A0ABD2RWM7"/>
<evidence type="ECO:0000256" key="5">
    <source>
        <dbReference type="ARBA" id="ARBA00022833"/>
    </source>
</evidence>
<reference evidence="12 13" key="1">
    <citation type="submission" date="2024-05" db="EMBL/GenBank/DDBJ databases">
        <title>De novo assembly of an allotetraploid wild potato.</title>
        <authorList>
            <person name="Hosaka A.J."/>
        </authorList>
    </citation>
    <scope>NUCLEOTIDE SEQUENCE [LARGE SCALE GENOMIC DNA]</scope>
    <source>
        <tissue evidence="12">Young leaves</tissue>
    </source>
</reference>
<comment type="caution">
    <text evidence="12">The sequence shown here is derived from an EMBL/GenBank/DDBJ whole genome shotgun (WGS) entry which is preliminary data.</text>
</comment>
<feature type="compositionally biased region" description="Low complexity" evidence="10">
    <location>
        <begin position="97"/>
        <end position="114"/>
    </location>
</feature>
<dbReference type="PANTHER" id="PTHR26374:SF359">
    <property type="entry name" value="ZINC FINGER PROTEIN ZAT5-LIKE"/>
    <property type="match status" value="1"/>
</dbReference>
<evidence type="ECO:0000313" key="13">
    <source>
        <dbReference type="Proteomes" id="UP001627284"/>
    </source>
</evidence>
<evidence type="ECO:0000256" key="4">
    <source>
        <dbReference type="ARBA" id="ARBA00022771"/>
    </source>
</evidence>
<keyword evidence="2" id="KW-0479">Metal-binding</keyword>
<feature type="domain" description="C2H2-type" evidence="11">
    <location>
        <begin position="170"/>
        <end position="197"/>
    </location>
</feature>
<accession>A0ABD2RWM7</accession>
<evidence type="ECO:0000256" key="8">
    <source>
        <dbReference type="ARBA" id="ARBA00023242"/>
    </source>
</evidence>
<feature type="non-terminal residue" evidence="12">
    <location>
        <position position="1"/>
    </location>
</feature>
<keyword evidence="5" id="KW-0862">Zinc</keyword>
<sequence length="364" mass="39742">LTKALWLSHHSPLSFSSTSLFVTCFTYFNYSSLMEFSEESIDRTLVFKGKRSKRPRQFMAVAMVTSTSSTAAADGGAGGGGSGGDGGEDVYNYSSSMQYSSSTTSTTQISTTSSTEEDEDMANCLILLAQSGRCQKLQVESSERKMVKISSRKFTEMATTTTGKAGFYVYECKTCNRTFPSFQALGGHRTSHKKIKTVAEEKKSTADSVSPSIDHQQQQEEKINRIITASVTSTQTVNKGNSNSQSNLIINSKPKIHECSICGAEFSSGQALGGHMRRHRPPTITATNTKITVDETSNNNTSDNSSHDNDQNSKKPKIFLSLDLNLPASPEDDHHRDNNSNNFEFSANQQSLVFSAAALVDCHY</sequence>
<evidence type="ECO:0000259" key="11">
    <source>
        <dbReference type="PROSITE" id="PS50157"/>
    </source>
</evidence>
<keyword evidence="6" id="KW-0805">Transcription regulation</keyword>
<keyword evidence="13" id="KW-1185">Reference proteome</keyword>
<dbReference type="Pfam" id="PF13912">
    <property type="entry name" value="zf-C2H2_6"/>
    <property type="match status" value="2"/>
</dbReference>
<keyword evidence="3" id="KW-0677">Repeat</keyword>
<proteinExistence type="predicted"/>
<dbReference type="SMART" id="SM00355">
    <property type="entry name" value="ZnF_C2H2"/>
    <property type="match status" value="2"/>
</dbReference>
<keyword evidence="7" id="KW-0804">Transcription</keyword>
<keyword evidence="4 9" id="KW-0863">Zinc-finger</keyword>
<dbReference type="SUPFAM" id="SSF57667">
    <property type="entry name" value="beta-beta-alpha zinc fingers"/>
    <property type="match status" value="1"/>
</dbReference>
<feature type="region of interest" description="Disordered" evidence="10">
    <location>
        <begin position="97"/>
        <end position="116"/>
    </location>
</feature>
<dbReference type="PROSITE" id="PS00028">
    <property type="entry name" value="ZINC_FINGER_C2H2_1"/>
    <property type="match status" value="2"/>
</dbReference>
<dbReference type="Proteomes" id="UP001627284">
    <property type="component" value="Unassembled WGS sequence"/>
</dbReference>
<evidence type="ECO:0000256" key="3">
    <source>
        <dbReference type="ARBA" id="ARBA00022737"/>
    </source>
</evidence>
<evidence type="ECO:0000256" key="6">
    <source>
        <dbReference type="ARBA" id="ARBA00023015"/>
    </source>
</evidence>
<dbReference type="GO" id="GO:0008270">
    <property type="term" value="F:zinc ion binding"/>
    <property type="evidence" value="ECO:0007669"/>
    <property type="project" value="UniProtKB-KW"/>
</dbReference>
<dbReference type="PROSITE" id="PS50157">
    <property type="entry name" value="ZINC_FINGER_C2H2_2"/>
    <property type="match status" value="2"/>
</dbReference>
<dbReference type="Gene3D" id="3.30.160.60">
    <property type="entry name" value="Classic Zinc Finger"/>
    <property type="match status" value="1"/>
</dbReference>
<feature type="domain" description="C2H2-type" evidence="11">
    <location>
        <begin position="257"/>
        <end position="279"/>
    </location>
</feature>
<evidence type="ECO:0000313" key="12">
    <source>
        <dbReference type="EMBL" id="KAL3335969.1"/>
    </source>
</evidence>
<comment type="subcellular location">
    <subcellularLocation>
        <location evidence="1">Nucleus</location>
    </subcellularLocation>
</comment>
<name>A0ABD2RWM7_9SOLN</name>
<evidence type="ECO:0000256" key="7">
    <source>
        <dbReference type="ARBA" id="ARBA00023163"/>
    </source>
</evidence>
<organism evidence="12 13">
    <name type="scientific">Solanum stoloniferum</name>
    <dbReference type="NCBI Taxonomy" id="62892"/>
    <lineage>
        <taxon>Eukaryota</taxon>
        <taxon>Viridiplantae</taxon>
        <taxon>Streptophyta</taxon>
        <taxon>Embryophyta</taxon>
        <taxon>Tracheophyta</taxon>
        <taxon>Spermatophyta</taxon>
        <taxon>Magnoliopsida</taxon>
        <taxon>eudicotyledons</taxon>
        <taxon>Gunneridae</taxon>
        <taxon>Pentapetalae</taxon>
        <taxon>asterids</taxon>
        <taxon>lamiids</taxon>
        <taxon>Solanales</taxon>
        <taxon>Solanaceae</taxon>
        <taxon>Solanoideae</taxon>
        <taxon>Solaneae</taxon>
        <taxon>Solanum</taxon>
    </lineage>
</organism>
<dbReference type="InterPro" id="IPR036236">
    <property type="entry name" value="Znf_C2H2_sf"/>
</dbReference>
<evidence type="ECO:0000256" key="10">
    <source>
        <dbReference type="SAM" id="MobiDB-lite"/>
    </source>
</evidence>
<dbReference type="EMBL" id="JBJKTR010000018">
    <property type="protein sequence ID" value="KAL3335969.1"/>
    <property type="molecule type" value="Genomic_DNA"/>
</dbReference>
<dbReference type="InterPro" id="IPR013087">
    <property type="entry name" value="Znf_C2H2_type"/>
</dbReference>
<evidence type="ECO:0000256" key="2">
    <source>
        <dbReference type="ARBA" id="ARBA00022723"/>
    </source>
</evidence>
<dbReference type="PANTHER" id="PTHR26374">
    <property type="entry name" value="ZINC FINGER PROTEIN ZAT5"/>
    <property type="match status" value="1"/>
</dbReference>
<evidence type="ECO:0000256" key="9">
    <source>
        <dbReference type="PROSITE-ProRule" id="PRU00042"/>
    </source>
</evidence>
<dbReference type="GO" id="GO:0005634">
    <property type="term" value="C:nucleus"/>
    <property type="evidence" value="ECO:0007669"/>
    <property type="project" value="UniProtKB-SubCell"/>
</dbReference>
<evidence type="ECO:0000256" key="1">
    <source>
        <dbReference type="ARBA" id="ARBA00004123"/>
    </source>
</evidence>
<feature type="region of interest" description="Disordered" evidence="10">
    <location>
        <begin position="272"/>
        <end position="314"/>
    </location>
</feature>
<protein>
    <recommendedName>
        <fullName evidence="11">C2H2-type domain-containing protein</fullName>
    </recommendedName>
</protein>
<keyword evidence="8" id="KW-0539">Nucleus</keyword>
<gene>
    <name evidence="12" type="ORF">AABB24_031947</name>
</gene>
<feature type="compositionally biased region" description="Polar residues" evidence="10">
    <location>
        <begin position="284"/>
        <end position="296"/>
    </location>
</feature>